<dbReference type="SUPFAM" id="SSF56563">
    <property type="entry name" value="Major capsid protein gp5"/>
    <property type="match status" value="1"/>
</dbReference>
<name>A0A174QD16_9BACE</name>
<protein>
    <submittedName>
        <fullName evidence="3">Predicted phage phi-C31 gp36 major capsid-like protein</fullName>
    </submittedName>
</protein>
<proteinExistence type="predicted"/>
<accession>A0A174QD16</accession>
<evidence type="ECO:0000313" key="4">
    <source>
        <dbReference type="Proteomes" id="UP000095725"/>
    </source>
</evidence>
<dbReference type="InterPro" id="IPR024455">
    <property type="entry name" value="Phage_capsid"/>
</dbReference>
<dbReference type="Proteomes" id="UP000095725">
    <property type="component" value="Unassembled WGS sequence"/>
</dbReference>
<comment type="subcellular location">
    <subcellularLocation>
        <location evidence="1">Virion</location>
    </subcellularLocation>
</comment>
<dbReference type="InterPro" id="IPR054612">
    <property type="entry name" value="Phage_capsid-like_C"/>
</dbReference>
<dbReference type="Gene3D" id="3.30.2400.10">
    <property type="entry name" value="Major capsid protein gp5"/>
    <property type="match status" value="2"/>
</dbReference>
<dbReference type="Gene3D" id="3.30.2320.10">
    <property type="entry name" value="hypothetical protein PF0899 domain"/>
    <property type="match status" value="1"/>
</dbReference>
<evidence type="ECO:0000259" key="2">
    <source>
        <dbReference type="Pfam" id="PF05065"/>
    </source>
</evidence>
<dbReference type="NCBIfam" id="TIGR01554">
    <property type="entry name" value="major_cap_HK97"/>
    <property type="match status" value="1"/>
</dbReference>
<evidence type="ECO:0000313" key="3">
    <source>
        <dbReference type="EMBL" id="CUP71254.1"/>
    </source>
</evidence>
<dbReference type="EMBL" id="CZBL01000002">
    <property type="protein sequence ID" value="CUP71254.1"/>
    <property type="molecule type" value="Genomic_DNA"/>
</dbReference>
<sequence>MLKKFTVSDFNLKTDGLPAEQKTFMENIVGMMCEVVNKSLEGVVTPDDVTKQFGDINNLLKSYDGEKFAQLIKDNETLVGQVKSLGESIEKMKQKGLSMDTINKFDEKLSEMLDSEKFKEFAAGHSRKTGSFEGFSLKDIVSMTDNYSGEIMITQQQNRVVSQVSNQKIHMRNVITTLQGDPTYTQLAFTQVYDFDRNARYVTENGRLPESSIKMKEIQTGTKRLGTHIRISKRMLKSRVFIRSYILNMLPEAVWLAEDWNMLFGDGNGENLLGITNHTGVLPVESIIKDTIIKGEAGSVKSVESHNGGKDTIVEFTKPYDLMLNGMVITFANAAVVTDLNKANPIIKMNDRQILLKGVAFAGEETAIANMTFTVNNSFFQSIEAPNSEDVIKTAFAVMTYAQYYPNAITLNPSDVNAMESEKDTTGRNLGIIKVVNGVKHIANRPIVESTGMLPGKYFIGDMHMGASIVDYTNLALEWAEDVETKLCNEVVLIASEEVIFPVYNPWAFAYGDLAELKEAITKK</sequence>
<gene>
    <name evidence="3" type="ORF">ERS852558_00843</name>
</gene>
<reference evidence="3 4" key="1">
    <citation type="submission" date="2015-09" db="EMBL/GenBank/DDBJ databases">
        <authorList>
            <consortium name="Pathogen Informatics"/>
        </authorList>
    </citation>
    <scope>NUCLEOTIDE SEQUENCE [LARGE SCALE GENOMIC DNA]</scope>
    <source>
        <strain evidence="3 4">2789STDY5834946</strain>
    </source>
</reference>
<evidence type="ECO:0000256" key="1">
    <source>
        <dbReference type="ARBA" id="ARBA00004328"/>
    </source>
</evidence>
<dbReference type="Pfam" id="PF05065">
    <property type="entry name" value="Phage_capsid"/>
    <property type="match status" value="2"/>
</dbReference>
<feature type="domain" description="Phage capsid-like C-terminal" evidence="2">
    <location>
        <begin position="155"/>
        <end position="295"/>
    </location>
</feature>
<organism evidence="3 4">
    <name type="scientific">Bacteroides caccae</name>
    <dbReference type="NCBI Taxonomy" id="47678"/>
    <lineage>
        <taxon>Bacteria</taxon>
        <taxon>Pseudomonadati</taxon>
        <taxon>Bacteroidota</taxon>
        <taxon>Bacteroidia</taxon>
        <taxon>Bacteroidales</taxon>
        <taxon>Bacteroidaceae</taxon>
        <taxon>Bacteroides</taxon>
    </lineage>
</organism>
<feature type="domain" description="Phage capsid-like C-terminal" evidence="2">
    <location>
        <begin position="381"/>
        <end position="512"/>
    </location>
</feature>
<dbReference type="AlphaFoldDB" id="A0A174QD16"/>
<dbReference type="RefSeq" id="WP_055255954.1">
    <property type="nucleotide sequence ID" value="NZ_CZBL01000002.1"/>
</dbReference>